<evidence type="ECO:0000313" key="9">
    <source>
        <dbReference type="EMBL" id="KJA28717.1"/>
    </source>
</evidence>
<dbReference type="GO" id="GO:0022857">
    <property type="term" value="F:transmembrane transporter activity"/>
    <property type="evidence" value="ECO:0007669"/>
    <property type="project" value="InterPro"/>
</dbReference>
<dbReference type="AlphaFoldDB" id="A0A0D2LLD8"/>
<feature type="transmembrane region" description="Helical" evidence="7">
    <location>
        <begin position="171"/>
        <end position="192"/>
    </location>
</feature>
<accession>A0A0D2LLD8</accession>
<keyword evidence="4 7" id="KW-0812">Transmembrane</keyword>
<evidence type="ECO:0000256" key="4">
    <source>
        <dbReference type="ARBA" id="ARBA00022692"/>
    </source>
</evidence>
<dbReference type="FunFam" id="1.20.1250.20:FF:000286">
    <property type="entry name" value="MFS efflux transporter"/>
    <property type="match status" value="1"/>
</dbReference>
<evidence type="ECO:0000256" key="1">
    <source>
        <dbReference type="ARBA" id="ARBA00004127"/>
    </source>
</evidence>
<dbReference type="GO" id="GO:0012505">
    <property type="term" value="C:endomembrane system"/>
    <property type="evidence" value="ECO:0007669"/>
    <property type="project" value="UniProtKB-SubCell"/>
</dbReference>
<dbReference type="InterPro" id="IPR020846">
    <property type="entry name" value="MFS_dom"/>
</dbReference>
<feature type="transmembrane region" description="Helical" evidence="7">
    <location>
        <begin position="290"/>
        <end position="309"/>
    </location>
</feature>
<dbReference type="EMBL" id="KN817520">
    <property type="protein sequence ID" value="KJA28717.1"/>
    <property type="molecule type" value="Genomic_DNA"/>
</dbReference>
<feature type="transmembrane region" description="Helical" evidence="7">
    <location>
        <begin position="321"/>
        <end position="338"/>
    </location>
</feature>
<keyword evidence="6 7" id="KW-0472">Membrane</keyword>
<evidence type="ECO:0000256" key="5">
    <source>
        <dbReference type="ARBA" id="ARBA00022989"/>
    </source>
</evidence>
<proteinExistence type="inferred from homology"/>
<evidence type="ECO:0000256" key="3">
    <source>
        <dbReference type="ARBA" id="ARBA00022448"/>
    </source>
</evidence>
<dbReference type="PROSITE" id="PS50850">
    <property type="entry name" value="MFS"/>
    <property type="match status" value="1"/>
</dbReference>
<comment type="similarity">
    <text evidence="2">Belongs to the major facilitator superfamily.</text>
</comment>
<dbReference type="Proteomes" id="UP000054270">
    <property type="component" value="Unassembled WGS sequence"/>
</dbReference>
<evidence type="ECO:0000256" key="6">
    <source>
        <dbReference type="ARBA" id="ARBA00023136"/>
    </source>
</evidence>
<feature type="transmembrane region" description="Helical" evidence="7">
    <location>
        <begin position="344"/>
        <end position="363"/>
    </location>
</feature>
<keyword evidence="10" id="KW-1185">Reference proteome</keyword>
<feature type="transmembrane region" description="Helical" evidence="7">
    <location>
        <begin position="198"/>
        <end position="219"/>
    </location>
</feature>
<feature type="transmembrane region" description="Helical" evidence="7">
    <location>
        <begin position="83"/>
        <end position="102"/>
    </location>
</feature>
<reference evidence="10" key="1">
    <citation type="submission" date="2014-04" db="EMBL/GenBank/DDBJ databases">
        <title>Evolutionary Origins and Diversification of the Mycorrhizal Mutualists.</title>
        <authorList>
            <consortium name="DOE Joint Genome Institute"/>
            <consortium name="Mycorrhizal Genomics Consortium"/>
            <person name="Kohler A."/>
            <person name="Kuo A."/>
            <person name="Nagy L.G."/>
            <person name="Floudas D."/>
            <person name="Copeland A."/>
            <person name="Barry K.W."/>
            <person name="Cichocki N."/>
            <person name="Veneault-Fourrey C."/>
            <person name="LaButti K."/>
            <person name="Lindquist E.A."/>
            <person name="Lipzen A."/>
            <person name="Lundell T."/>
            <person name="Morin E."/>
            <person name="Murat C."/>
            <person name="Riley R."/>
            <person name="Ohm R."/>
            <person name="Sun H."/>
            <person name="Tunlid A."/>
            <person name="Henrissat B."/>
            <person name="Grigoriev I.V."/>
            <person name="Hibbett D.S."/>
            <person name="Martin F."/>
        </authorList>
    </citation>
    <scope>NUCLEOTIDE SEQUENCE [LARGE SCALE GENOMIC DNA]</scope>
    <source>
        <strain evidence="10">FD-334 SS-4</strain>
    </source>
</reference>
<dbReference type="Gene3D" id="1.20.1250.20">
    <property type="entry name" value="MFS general substrate transporter like domains"/>
    <property type="match status" value="1"/>
</dbReference>
<evidence type="ECO:0000259" key="8">
    <source>
        <dbReference type="PROSITE" id="PS50850"/>
    </source>
</evidence>
<dbReference type="OMA" id="NPRIQST"/>
<sequence>MDRQDGSPTGYQKLSVVDDPNATLLEDELGGSQRPLSAREERTSRIQFYSLCCSLFIIGWNDGSTGPLLPRIHEVYKVGFDTLSWIFVLSCSGSVVGALLNMPLGDKFGIGKMLVIGAGLQAGGFAIQSMGLPFPLFAISFAASGIGISIQDAQANGFIAIVRHEGEKKMGLLHAAYGVGALVAPLVATQFAQIKYWSLHYAVSLIFAIVNGLVQAVVFKFQDQDENLLRAGEFVPEKEVEEKSNKYSQLLRLKSVHFLTLFLVLYVGTEVTIGGWIVSIMVYERGGGASAGYIASGFFGGMTVGRVALLKVNKMIGEIRAIYVYTCVSILLQLVVWLVPSLVINAIAVSFIGVLFGPMYPIAISHAGRVIPRTLVTGAIGWITACAAAGAALMPFITGMVAGKLGIGYLPPLILGMMMIMGGSWALVPKE</sequence>
<keyword evidence="3" id="KW-0813">Transport</keyword>
<feature type="transmembrane region" description="Helical" evidence="7">
    <location>
        <begin position="409"/>
        <end position="428"/>
    </location>
</feature>
<dbReference type="PANTHER" id="PTHR23514:SF3">
    <property type="entry name" value="BYPASS OF STOP CODON PROTEIN 6"/>
    <property type="match status" value="1"/>
</dbReference>
<dbReference type="OrthoDB" id="413079at2759"/>
<protein>
    <recommendedName>
        <fullName evidence="8">Major facilitator superfamily (MFS) profile domain-containing protein</fullName>
    </recommendedName>
</protein>
<keyword evidence="5 7" id="KW-1133">Transmembrane helix</keyword>
<dbReference type="Pfam" id="PF07690">
    <property type="entry name" value="MFS_1"/>
    <property type="match status" value="1"/>
</dbReference>
<evidence type="ECO:0000256" key="7">
    <source>
        <dbReference type="SAM" id="Phobius"/>
    </source>
</evidence>
<evidence type="ECO:0000313" key="10">
    <source>
        <dbReference type="Proteomes" id="UP000054270"/>
    </source>
</evidence>
<name>A0A0D2LLD8_HYPSF</name>
<feature type="domain" description="Major facilitator superfamily (MFS) profile" evidence="8">
    <location>
        <begin position="47"/>
        <end position="431"/>
    </location>
</feature>
<dbReference type="InterPro" id="IPR036259">
    <property type="entry name" value="MFS_trans_sf"/>
</dbReference>
<dbReference type="InterPro" id="IPR011701">
    <property type="entry name" value="MFS"/>
</dbReference>
<gene>
    <name evidence="9" type="ORF">HYPSUDRAFT_1082544</name>
</gene>
<feature type="transmembrane region" description="Helical" evidence="7">
    <location>
        <begin position="375"/>
        <end position="397"/>
    </location>
</feature>
<feature type="transmembrane region" description="Helical" evidence="7">
    <location>
        <begin position="256"/>
        <end position="278"/>
    </location>
</feature>
<organism evidence="9 10">
    <name type="scientific">Hypholoma sublateritium (strain FD-334 SS-4)</name>
    <dbReference type="NCBI Taxonomy" id="945553"/>
    <lineage>
        <taxon>Eukaryota</taxon>
        <taxon>Fungi</taxon>
        <taxon>Dikarya</taxon>
        <taxon>Basidiomycota</taxon>
        <taxon>Agaricomycotina</taxon>
        <taxon>Agaricomycetes</taxon>
        <taxon>Agaricomycetidae</taxon>
        <taxon>Agaricales</taxon>
        <taxon>Agaricineae</taxon>
        <taxon>Strophariaceae</taxon>
        <taxon>Hypholoma</taxon>
    </lineage>
</organism>
<dbReference type="SUPFAM" id="SSF103473">
    <property type="entry name" value="MFS general substrate transporter"/>
    <property type="match status" value="1"/>
</dbReference>
<dbReference type="InterPro" id="IPR051788">
    <property type="entry name" value="MFS_Transporter"/>
</dbReference>
<comment type="subcellular location">
    <subcellularLocation>
        <location evidence="1">Endomembrane system</location>
        <topology evidence="1">Multi-pass membrane protein</topology>
    </subcellularLocation>
</comment>
<evidence type="ECO:0000256" key="2">
    <source>
        <dbReference type="ARBA" id="ARBA00008335"/>
    </source>
</evidence>
<dbReference type="GO" id="GO:0016020">
    <property type="term" value="C:membrane"/>
    <property type="evidence" value="ECO:0007669"/>
    <property type="project" value="TreeGrafter"/>
</dbReference>
<dbReference type="PANTHER" id="PTHR23514">
    <property type="entry name" value="BYPASS OF STOP CODON PROTEIN 6"/>
    <property type="match status" value="1"/>
</dbReference>
<feature type="transmembrane region" description="Helical" evidence="7">
    <location>
        <begin position="133"/>
        <end position="150"/>
    </location>
</feature>